<feature type="transmembrane region" description="Helical" evidence="1">
    <location>
        <begin position="38"/>
        <end position="57"/>
    </location>
</feature>
<comment type="caution">
    <text evidence="2">The sequence shown here is derived from an EMBL/GenBank/DDBJ whole genome shotgun (WGS) entry which is preliminary data.</text>
</comment>
<proteinExistence type="predicted"/>
<dbReference type="EMBL" id="RCHC01000001">
    <property type="protein sequence ID" value="RLL24533.1"/>
    <property type="molecule type" value="Genomic_DNA"/>
</dbReference>
<keyword evidence="1" id="KW-0812">Transmembrane</keyword>
<reference evidence="2 3" key="1">
    <citation type="submission" date="2018-09" db="EMBL/GenBank/DDBJ databases">
        <title>The draft genome of Acinetobacter sp. strains.</title>
        <authorList>
            <person name="Qin J."/>
            <person name="Feng Y."/>
            <person name="Zong Z."/>
        </authorList>
    </citation>
    <scope>NUCLEOTIDE SEQUENCE [LARGE SCALE GENOMIC DNA]</scope>
    <source>
        <strain evidence="2 3">WCHAc060005</strain>
    </source>
</reference>
<protein>
    <submittedName>
        <fullName evidence="2">Uncharacterized protein</fullName>
    </submittedName>
</protein>
<evidence type="ECO:0000256" key="1">
    <source>
        <dbReference type="SAM" id="Phobius"/>
    </source>
</evidence>
<sequence>MLDFWYSDRCSREMKLGACVVTCLIIYACSSFERLSTTLTLFCLATGAGLHFIRILKNKLTANHPYAEGFHILFFVLPIICMLAVITNLPDNHKLLSAVQALGFGLLGIFITSIYANRAKRFD</sequence>
<keyword evidence="1" id="KW-0472">Membrane</keyword>
<accession>A0ABX9U0W8</accession>
<name>A0ABX9U0W8_9GAMM</name>
<feature type="transmembrane region" description="Helical" evidence="1">
    <location>
        <begin position="95"/>
        <end position="116"/>
    </location>
</feature>
<evidence type="ECO:0000313" key="2">
    <source>
        <dbReference type="EMBL" id="RLL24533.1"/>
    </source>
</evidence>
<dbReference type="RefSeq" id="WP_120374295.1">
    <property type="nucleotide sequence ID" value="NZ_RCHC01000001.1"/>
</dbReference>
<gene>
    <name evidence="2" type="ORF">D9K81_00675</name>
</gene>
<organism evidence="2 3">
    <name type="scientific">Acinetobacter chengduensis</name>
    <dbReference type="NCBI Taxonomy" id="2420890"/>
    <lineage>
        <taxon>Bacteria</taxon>
        <taxon>Pseudomonadati</taxon>
        <taxon>Pseudomonadota</taxon>
        <taxon>Gammaproteobacteria</taxon>
        <taxon>Moraxellales</taxon>
        <taxon>Moraxellaceae</taxon>
        <taxon>Acinetobacter</taxon>
    </lineage>
</organism>
<keyword evidence="3" id="KW-1185">Reference proteome</keyword>
<evidence type="ECO:0000313" key="3">
    <source>
        <dbReference type="Proteomes" id="UP000280271"/>
    </source>
</evidence>
<feature type="transmembrane region" description="Helical" evidence="1">
    <location>
        <begin position="69"/>
        <end position="89"/>
    </location>
</feature>
<dbReference type="Proteomes" id="UP000280271">
    <property type="component" value="Unassembled WGS sequence"/>
</dbReference>
<keyword evidence="1" id="KW-1133">Transmembrane helix</keyword>